<dbReference type="RefSeq" id="WP_106688755.1">
    <property type="nucleotide sequence ID" value="NZ_CP061703.1"/>
</dbReference>
<feature type="transmembrane region" description="Helical" evidence="1">
    <location>
        <begin position="70"/>
        <end position="92"/>
    </location>
</feature>
<keyword evidence="1" id="KW-0472">Membrane</keyword>
<protein>
    <recommendedName>
        <fullName evidence="4">Doxx family protein</fullName>
    </recommendedName>
</protein>
<evidence type="ECO:0000313" key="2">
    <source>
        <dbReference type="EMBL" id="MDA0176649.1"/>
    </source>
</evidence>
<organism evidence="2 3">
    <name type="scientific">Mesoflavibacter profundi</name>
    <dbReference type="NCBI Taxonomy" id="2708110"/>
    <lineage>
        <taxon>Bacteria</taxon>
        <taxon>Pseudomonadati</taxon>
        <taxon>Bacteroidota</taxon>
        <taxon>Flavobacteriia</taxon>
        <taxon>Flavobacteriales</taxon>
        <taxon>Flavobacteriaceae</taxon>
        <taxon>Mesoflavibacter</taxon>
    </lineage>
</organism>
<feature type="transmembrane region" description="Helical" evidence="1">
    <location>
        <begin position="99"/>
        <end position="121"/>
    </location>
</feature>
<evidence type="ECO:0000313" key="3">
    <source>
        <dbReference type="Proteomes" id="UP001149142"/>
    </source>
</evidence>
<evidence type="ECO:0000256" key="1">
    <source>
        <dbReference type="SAM" id="Phobius"/>
    </source>
</evidence>
<keyword evidence="3" id="KW-1185">Reference proteome</keyword>
<keyword evidence="1" id="KW-1133">Transmembrane helix</keyword>
<evidence type="ECO:0008006" key="4">
    <source>
        <dbReference type="Google" id="ProtNLM"/>
    </source>
</evidence>
<gene>
    <name evidence="2" type="ORF">OOZ35_03990</name>
</gene>
<accession>A0ABT4RXV6</accession>
<comment type="caution">
    <text evidence="2">The sequence shown here is derived from an EMBL/GenBank/DDBJ whole genome shotgun (WGS) entry which is preliminary data.</text>
</comment>
<proteinExistence type="predicted"/>
<reference evidence="2" key="1">
    <citation type="submission" date="2022-11" db="EMBL/GenBank/DDBJ databases">
        <title>Refractory cell wall polysaccharides provide important carbon source for microbial heterotrophs in the hadal ocean.</title>
        <authorList>
            <person name="Zhu X."/>
        </authorList>
    </citation>
    <scope>NUCLEOTIDE SEQUENCE</scope>
    <source>
        <strain evidence="2">MTRN7</strain>
    </source>
</reference>
<keyword evidence="1" id="KW-0812">Transmembrane</keyword>
<feature type="transmembrane region" description="Helical" evidence="1">
    <location>
        <begin position="23"/>
        <end position="44"/>
    </location>
</feature>
<feature type="transmembrane region" description="Helical" evidence="1">
    <location>
        <begin position="127"/>
        <end position="144"/>
    </location>
</feature>
<sequence>MDNTQHKLTEEKSKSHQTGNKRIIITGTVLATVIALTPYLFYVYESVPDQAIWDTFFGTFHSEVYESVQVVIWTLTGKMIPLILLSIWFFTCRHWWHHAILVPIFMYIYQILGFALTDTYLFDEFQLIHMVPFMAIILPSIYLIRARIFNKINSVDKSIQELEDELTFKPKTIWGKIKQYF</sequence>
<dbReference type="Proteomes" id="UP001149142">
    <property type="component" value="Unassembled WGS sequence"/>
</dbReference>
<name>A0ABT4RXV6_9FLAO</name>
<dbReference type="EMBL" id="JAPFGC010000002">
    <property type="protein sequence ID" value="MDA0176649.1"/>
    <property type="molecule type" value="Genomic_DNA"/>
</dbReference>